<proteinExistence type="predicted"/>
<gene>
    <name evidence="7" type="ORF">GCM10023215_50650</name>
</gene>
<dbReference type="SUPFAM" id="SSF51735">
    <property type="entry name" value="NAD(P)-binding Rossmann-fold domains"/>
    <property type="match status" value="1"/>
</dbReference>
<feature type="domain" description="RCK C-terminal" evidence="6">
    <location>
        <begin position="133"/>
        <end position="215"/>
    </location>
</feature>
<dbReference type="InterPro" id="IPR050721">
    <property type="entry name" value="Trk_Ktr_HKT_K-transport"/>
</dbReference>
<keyword evidence="8" id="KW-1185">Reference proteome</keyword>
<dbReference type="InterPro" id="IPR036291">
    <property type="entry name" value="NAD(P)-bd_dom_sf"/>
</dbReference>
<dbReference type="EMBL" id="BAABIC010000020">
    <property type="protein sequence ID" value="GAA4704741.1"/>
    <property type="molecule type" value="Genomic_DNA"/>
</dbReference>
<keyword evidence="2" id="KW-0633">Potassium transport</keyword>
<dbReference type="RefSeq" id="WP_345383253.1">
    <property type="nucleotide sequence ID" value="NZ_BAABIC010000020.1"/>
</dbReference>
<evidence type="ECO:0000256" key="3">
    <source>
        <dbReference type="ARBA" id="ARBA00022958"/>
    </source>
</evidence>
<reference evidence="8" key="1">
    <citation type="journal article" date="2019" name="Int. J. Syst. Evol. Microbiol.">
        <title>The Global Catalogue of Microorganisms (GCM) 10K type strain sequencing project: providing services to taxonomists for standard genome sequencing and annotation.</title>
        <authorList>
            <consortium name="The Broad Institute Genomics Platform"/>
            <consortium name="The Broad Institute Genome Sequencing Center for Infectious Disease"/>
            <person name="Wu L."/>
            <person name="Ma J."/>
        </authorList>
    </citation>
    <scope>NUCLEOTIDE SEQUENCE [LARGE SCALE GENOMIC DNA]</scope>
    <source>
        <strain evidence="8">JCM 18055</strain>
    </source>
</reference>
<organism evidence="7 8">
    <name type="scientific">Pseudonocardia yuanmonensis</name>
    <dbReference type="NCBI Taxonomy" id="1095914"/>
    <lineage>
        <taxon>Bacteria</taxon>
        <taxon>Bacillati</taxon>
        <taxon>Actinomycetota</taxon>
        <taxon>Actinomycetes</taxon>
        <taxon>Pseudonocardiales</taxon>
        <taxon>Pseudonocardiaceae</taxon>
        <taxon>Pseudonocardia</taxon>
    </lineage>
</organism>
<dbReference type="InterPro" id="IPR006036">
    <property type="entry name" value="K_uptake_TrkA"/>
</dbReference>
<dbReference type="SUPFAM" id="SSF116726">
    <property type="entry name" value="TrkA C-terminal domain-like"/>
    <property type="match status" value="1"/>
</dbReference>
<dbReference type="Gene3D" id="3.40.50.720">
    <property type="entry name" value="NAD(P)-binding Rossmann-like Domain"/>
    <property type="match status" value="1"/>
</dbReference>
<keyword evidence="4" id="KW-0520">NAD</keyword>
<evidence type="ECO:0000313" key="7">
    <source>
        <dbReference type="EMBL" id="GAA4704741.1"/>
    </source>
</evidence>
<dbReference type="PANTHER" id="PTHR43833:SF8">
    <property type="entry name" value="TRK SYSTEM POTASSIUM UPTAKE PROTEIN TRKA"/>
    <property type="match status" value="1"/>
</dbReference>
<dbReference type="PROSITE" id="PS51202">
    <property type="entry name" value="RCK_C"/>
    <property type="match status" value="1"/>
</dbReference>
<protein>
    <recommendedName>
        <fullName evidence="1">Trk system potassium uptake protein TrkA</fullName>
    </recommendedName>
</protein>
<sequence>MYVVIMGCGRVGASLAAGLERLGHEVSVIDRDVQAFRRLGTDFRGRQVVGFGFHRDVLIEAGIEKADAFAAVSSGDNSNILSARVARETFGVERVVARIYDAKRAAVYERLGIPTVATVPWTTDRFMRMVLPDGVATAWREPAGTVAILPLPLHEDWVGRPIRELEEATNSRVAFVVRFGTGVLPTRETAVQADDVVYVAAVSGTVSDVTAAAAAPPADS</sequence>
<evidence type="ECO:0000259" key="5">
    <source>
        <dbReference type="PROSITE" id="PS51201"/>
    </source>
</evidence>
<feature type="domain" description="RCK N-terminal" evidence="5">
    <location>
        <begin position="1"/>
        <end position="118"/>
    </location>
</feature>
<name>A0ABP8XBE8_9PSEU</name>
<dbReference type="Gene3D" id="3.30.70.1450">
    <property type="entry name" value="Regulator of K+ conductance, C-terminal domain"/>
    <property type="match status" value="1"/>
</dbReference>
<dbReference type="Pfam" id="PF02254">
    <property type="entry name" value="TrkA_N"/>
    <property type="match status" value="1"/>
</dbReference>
<dbReference type="Pfam" id="PF02080">
    <property type="entry name" value="TrkA_C"/>
    <property type="match status" value="1"/>
</dbReference>
<keyword evidence="3" id="KW-0630">Potassium</keyword>
<accession>A0ABP8XBE8</accession>
<evidence type="ECO:0000256" key="2">
    <source>
        <dbReference type="ARBA" id="ARBA00022538"/>
    </source>
</evidence>
<dbReference type="PRINTS" id="PR00335">
    <property type="entry name" value="KUPTAKETRKA"/>
</dbReference>
<dbReference type="InterPro" id="IPR006037">
    <property type="entry name" value="RCK_C"/>
</dbReference>
<evidence type="ECO:0000313" key="8">
    <source>
        <dbReference type="Proteomes" id="UP001500325"/>
    </source>
</evidence>
<evidence type="ECO:0000256" key="4">
    <source>
        <dbReference type="ARBA" id="ARBA00023027"/>
    </source>
</evidence>
<dbReference type="PROSITE" id="PS51201">
    <property type="entry name" value="RCK_N"/>
    <property type="match status" value="1"/>
</dbReference>
<keyword evidence="2" id="KW-0406">Ion transport</keyword>
<keyword evidence="2" id="KW-0813">Transport</keyword>
<dbReference type="Proteomes" id="UP001500325">
    <property type="component" value="Unassembled WGS sequence"/>
</dbReference>
<dbReference type="InterPro" id="IPR036721">
    <property type="entry name" value="RCK_C_sf"/>
</dbReference>
<evidence type="ECO:0000256" key="1">
    <source>
        <dbReference type="ARBA" id="ARBA00017378"/>
    </source>
</evidence>
<dbReference type="InterPro" id="IPR003148">
    <property type="entry name" value="RCK_N"/>
</dbReference>
<comment type="caution">
    <text evidence="7">The sequence shown here is derived from an EMBL/GenBank/DDBJ whole genome shotgun (WGS) entry which is preliminary data.</text>
</comment>
<dbReference type="PANTHER" id="PTHR43833">
    <property type="entry name" value="POTASSIUM CHANNEL PROTEIN 2-RELATED-RELATED"/>
    <property type="match status" value="1"/>
</dbReference>
<evidence type="ECO:0000259" key="6">
    <source>
        <dbReference type="PROSITE" id="PS51202"/>
    </source>
</evidence>